<accession>A0A3B0T0X5</accession>
<reference evidence="1" key="1">
    <citation type="submission" date="2018-06" db="EMBL/GenBank/DDBJ databases">
        <authorList>
            <person name="Zhirakovskaya E."/>
        </authorList>
    </citation>
    <scope>NUCLEOTIDE SEQUENCE</scope>
</reference>
<dbReference type="EMBL" id="UOEL01000066">
    <property type="protein sequence ID" value="VAW11548.1"/>
    <property type="molecule type" value="Genomic_DNA"/>
</dbReference>
<name>A0A3B0T0X5_9ZZZZ</name>
<dbReference type="AlphaFoldDB" id="A0A3B0T0X5"/>
<protein>
    <submittedName>
        <fullName evidence="1">Uncharacterized protein</fullName>
    </submittedName>
</protein>
<gene>
    <name evidence="1" type="ORF">MNBD_BACTEROID03-2587</name>
</gene>
<evidence type="ECO:0000313" key="1">
    <source>
        <dbReference type="EMBL" id="VAW11548.1"/>
    </source>
</evidence>
<sequence>MPNLIYKVVAHQDLTSFNLPAVGGKPVRSQNKKTHNTNFQLAMFFNLFFVM</sequence>
<organism evidence="1">
    <name type="scientific">hydrothermal vent metagenome</name>
    <dbReference type="NCBI Taxonomy" id="652676"/>
    <lineage>
        <taxon>unclassified sequences</taxon>
        <taxon>metagenomes</taxon>
        <taxon>ecological metagenomes</taxon>
    </lineage>
</organism>
<proteinExistence type="predicted"/>
<feature type="non-terminal residue" evidence="1">
    <location>
        <position position="51"/>
    </location>
</feature>